<dbReference type="Pfam" id="PF02195">
    <property type="entry name" value="ParB_N"/>
    <property type="match status" value="1"/>
</dbReference>
<dbReference type="PANTHER" id="PTHR33375">
    <property type="entry name" value="CHROMOSOME-PARTITIONING PROTEIN PARB-RELATED"/>
    <property type="match status" value="1"/>
</dbReference>
<dbReference type="GO" id="GO:0007059">
    <property type="term" value="P:chromosome segregation"/>
    <property type="evidence" value="ECO:0007669"/>
    <property type="project" value="TreeGrafter"/>
</dbReference>
<proteinExistence type="predicted"/>
<dbReference type="OrthoDB" id="7632576at2"/>
<name>A0A1G8KSP9_9PSED</name>
<dbReference type="STRING" id="428992.SAMN05216272_109229"/>
<organism evidence="2 3">
    <name type="scientific">Pseudomonas panipatensis</name>
    <dbReference type="NCBI Taxonomy" id="428992"/>
    <lineage>
        <taxon>Bacteria</taxon>
        <taxon>Pseudomonadati</taxon>
        <taxon>Pseudomonadota</taxon>
        <taxon>Gammaproteobacteria</taxon>
        <taxon>Pseudomonadales</taxon>
        <taxon>Pseudomonadaceae</taxon>
        <taxon>Pseudomonas</taxon>
    </lineage>
</organism>
<dbReference type="SUPFAM" id="SSF109709">
    <property type="entry name" value="KorB DNA-binding domain-like"/>
    <property type="match status" value="1"/>
</dbReference>
<dbReference type="InterPro" id="IPR050336">
    <property type="entry name" value="Chromosome_partition/occlusion"/>
</dbReference>
<sequence length="300" mass="34077">MGNVKQAFEQRVIAVPLERILPTRKLDKSIYTSKKYLSILSSIRELGVVEPLAVHPKPVVEGGTTSYILLDGHMRLQALKDLGGTEALCLISTDDEGFTYNRQINRLTPIQEHKMILATLKRGVAAERIAQVLGINVDRVKVRANLLKGIAPEVIDMLKVRMVAHEVFTELRRMKPIRQIEAVEMMISANCFTHNYARMVLAATRPEFLVTKKKQPTDINPADIARMEREMENLHHDYRQVEDTLGETMLVLVVAKGYLMRVLRNEAVACYLHQHHADLLEELVSIMEAISADARHLERE</sequence>
<dbReference type="Pfam" id="PF07506">
    <property type="entry name" value="RepB"/>
    <property type="match status" value="1"/>
</dbReference>
<evidence type="ECO:0000313" key="3">
    <source>
        <dbReference type="Proteomes" id="UP000199636"/>
    </source>
</evidence>
<dbReference type="SMART" id="SM00470">
    <property type="entry name" value="ParB"/>
    <property type="match status" value="1"/>
</dbReference>
<keyword evidence="3" id="KW-1185">Reference proteome</keyword>
<protein>
    <submittedName>
        <fullName evidence="2">ParB-like nuclease domain-containing protein</fullName>
    </submittedName>
</protein>
<dbReference type="RefSeq" id="WP_090266001.1">
    <property type="nucleotide sequence ID" value="NZ_FNDS01000009.1"/>
</dbReference>
<dbReference type="PANTHER" id="PTHR33375:SF1">
    <property type="entry name" value="CHROMOSOME-PARTITIONING PROTEIN PARB-RELATED"/>
    <property type="match status" value="1"/>
</dbReference>
<dbReference type="Gene3D" id="3.90.1530.30">
    <property type="match status" value="1"/>
</dbReference>
<dbReference type="SUPFAM" id="SSF110849">
    <property type="entry name" value="ParB/Sulfiredoxin"/>
    <property type="match status" value="1"/>
</dbReference>
<evidence type="ECO:0000259" key="1">
    <source>
        <dbReference type="SMART" id="SM00470"/>
    </source>
</evidence>
<dbReference type="Proteomes" id="UP000199636">
    <property type="component" value="Unassembled WGS sequence"/>
</dbReference>
<dbReference type="EMBL" id="FNDS01000009">
    <property type="protein sequence ID" value="SDI46448.1"/>
    <property type="molecule type" value="Genomic_DNA"/>
</dbReference>
<dbReference type="InterPro" id="IPR036086">
    <property type="entry name" value="ParB/Sulfiredoxin_sf"/>
</dbReference>
<evidence type="ECO:0000313" key="2">
    <source>
        <dbReference type="EMBL" id="SDI46448.1"/>
    </source>
</evidence>
<dbReference type="InterPro" id="IPR003115">
    <property type="entry name" value="ParB_N"/>
</dbReference>
<feature type="domain" description="ParB-like N-terminal" evidence="1">
    <location>
        <begin position="13"/>
        <end position="106"/>
    </location>
</feature>
<reference evidence="3" key="1">
    <citation type="submission" date="2016-10" db="EMBL/GenBank/DDBJ databases">
        <authorList>
            <person name="Varghese N."/>
            <person name="Submissions S."/>
        </authorList>
    </citation>
    <scope>NUCLEOTIDE SEQUENCE [LARGE SCALE GENOMIC DNA]</scope>
    <source>
        <strain evidence="3">CCM 7469</strain>
    </source>
</reference>
<accession>A0A1G8KSP9</accession>
<dbReference type="AlphaFoldDB" id="A0A1G8KSP9"/>
<gene>
    <name evidence="2" type="ORF">SAMN05216272_109229</name>
</gene>
<dbReference type="InterPro" id="IPR011111">
    <property type="entry name" value="Plasmid_RepB"/>
</dbReference>
<dbReference type="Gene3D" id="1.10.10.2830">
    <property type="match status" value="1"/>
</dbReference>
<dbReference type="GO" id="GO:0005694">
    <property type="term" value="C:chromosome"/>
    <property type="evidence" value="ECO:0007669"/>
    <property type="project" value="TreeGrafter"/>
</dbReference>